<gene>
    <name evidence="1" type="ORF">REB14_05065</name>
</gene>
<accession>A0ABU1E1B5</accession>
<dbReference type="Proteomes" id="UP001260959">
    <property type="component" value="Unassembled WGS sequence"/>
</dbReference>
<reference evidence="1 2" key="1">
    <citation type="submission" date="2023-08" db="EMBL/GenBank/DDBJ databases">
        <authorList>
            <person name="Maltman C."/>
        </authorList>
    </citation>
    <scope>NUCLEOTIDE SEQUENCE [LARGE SCALE GENOMIC DNA]</scope>
    <source>
        <strain evidence="1 2">ES2</strain>
    </source>
</reference>
<dbReference type="RefSeq" id="WP_309521665.1">
    <property type="nucleotide sequence ID" value="NZ_JAVIXS010000003.1"/>
</dbReference>
<dbReference type="EMBL" id="JAVIXS010000003">
    <property type="protein sequence ID" value="MDR4951555.1"/>
    <property type="molecule type" value="Genomic_DNA"/>
</dbReference>
<sequence>MKNIKNLPNQFIGIGEVKDSVFTKIKESDKAFIFEVNNGCSKNHYEVFRRKAKTNSVCYCYPTSKAFGYWAWCPSTLEKALEIFEELNNSLK</sequence>
<comment type="caution">
    <text evidence="1">The sequence shown here is derived from an EMBL/GenBank/DDBJ whole genome shotgun (WGS) entry which is preliminary data.</text>
</comment>
<evidence type="ECO:0000313" key="2">
    <source>
        <dbReference type="Proteomes" id="UP001260959"/>
    </source>
</evidence>
<evidence type="ECO:0000313" key="1">
    <source>
        <dbReference type="EMBL" id="MDR4951555.1"/>
    </source>
</evidence>
<protein>
    <submittedName>
        <fullName evidence="1">Uncharacterized protein</fullName>
    </submittedName>
</protein>
<organism evidence="1 2">
    <name type="scientific">Chryseobacterium metallicongregator</name>
    <dbReference type="NCBI Taxonomy" id="3073042"/>
    <lineage>
        <taxon>Bacteria</taxon>
        <taxon>Pseudomonadati</taxon>
        <taxon>Bacteroidota</taxon>
        <taxon>Flavobacteriia</taxon>
        <taxon>Flavobacteriales</taxon>
        <taxon>Weeksellaceae</taxon>
        <taxon>Chryseobacterium group</taxon>
        <taxon>Chryseobacterium</taxon>
    </lineage>
</organism>
<keyword evidence="2" id="KW-1185">Reference proteome</keyword>
<proteinExistence type="predicted"/>
<name>A0ABU1E1B5_9FLAO</name>